<dbReference type="Proteomes" id="UP000037939">
    <property type="component" value="Unassembled WGS sequence"/>
</dbReference>
<evidence type="ECO:0000313" key="3">
    <source>
        <dbReference type="Proteomes" id="UP000037939"/>
    </source>
</evidence>
<feature type="chain" id="PRO_5005863273" description="Lipoprotein" evidence="1">
    <location>
        <begin position="24"/>
        <end position="211"/>
    </location>
</feature>
<keyword evidence="1" id="KW-0732">Signal</keyword>
<protein>
    <recommendedName>
        <fullName evidence="4">Lipoprotein</fullName>
    </recommendedName>
</protein>
<organism evidence="2 3">
    <name type="scientific">Amantichitinum ursilacus</name>
    <dbReference type="NCBI Taxonomy" id="857265"/>
    <lineage>
        <taxon>Bacteria</taxon>
        <taxon>Pseudomonadati</taxon>
        <taxon>Pseudomonadota</taxon>
        <taxon>Betaproteobacteria</taxon>
        <taxon>Neisseriales</taxon>
        <taxon>Chitinibacteraceae</taxon>
        <taxon>Amantichitinum</taxon>
    </lineage>
</organism>
<proteinExistence type="predicted"/>
<name>A0A0N0XK81_9NEIS</name>
<evidence type="ECO:0000313" key="2">
    <source>
        <dbReference type="EMBL" id="KPC52551.1"/>
    </source>
</evidence>
<feature type="signal peptide" evidence="1">
    <location>
        <begin position="1"/>
        <end position="23"/>
    </location>
</feature>
<gene>
    <name evidence="2" type="ORF">WG78_11925</name>
</gene>
<dbReference type="AlphaFoldDB" id="A0A0N0XK81"/>
<dbReference type="OrthoDB" id="9083813at2"/>
<accession>A0A0N0XK81</accession>
<dbReference type="EMBL" id="LAQT01000009">
    <property type="protein sequence ID" value="KPC52551.1"/>
    <property type="molecule type" value="Genomic_DNA"/>
</dbReference>
<keyword evidence="3" id="KW-1185">Reference proteome</keyword>
<comment type="caution">
    <text evidence="2">The sequence shown here is derived from an EMBL/GenBank/DDBJ whole genome shotgun (WGS) entry which is preliminary data.</text>
</comment>
<evidence type="ECO:0008006" key="4">
    <source>
        <dbReference type="Google" id="ProtNLM"/>
    </source>
</evidence>
<dbReference type="RefSeq" id="WP_152969172.1">
    <property type="nucleotide sequence ID" value="NZ_LAQT01000009.1"/>
</dbReference>
<reference evidence="2 3" key="1">
    <citation type="submission" date="2015-07" db="EMBL/GenBank/DDBJ databases">
        <title>Draft genome sequence of the Amantichitinum ursilacus IGB-41, a new chitin-degrading bacterium.</title>
        <authorList>
            <person name="Kirstahler P."/>
            <person name="Guenther M."/>
            <person name="Grumaz C."/>
            <person name="Rupp S."/>
            <person name="Zibek S."/>
            <person name="Sohn K."/>
        </authorList>
    </citation>
    <scope>NUCLEOTIDE SEQUENCE [LARGE SCALE GENOMIC DNA]</scope>
    <source>
        <strain evidence="2 3">IGB-41</strain>
    </source>
</reference>
<dbReference type="PROSITE" id="PS51257">
    <property type="entry name" value="PROKAR_LIPOPROTEIN"/>
    <property type="match status" value="1"/>
</dbReference>
<sequence length="211" mass="23337">MIYRISLVAAFALLIALQGCAHAPPPSTREKKVGPVSPDGVCPHLEGGYGFIGSLVQFSGSFPKKVALNYALPSSDLDALAELEKNYKRSDSGRYIFPEVVNITTLGPRQWSLTVKYPDGQSLGSYQMQLNNDSRYMCNEGVMTWGGHINGRSELGPNTINSRSWLWIDEFGDLTIEQHLNVDMNLTLLHVPTGTAQTYAVYKFVHLEAKQ</sequence>
<evidence type="ECO:0000256" key="1">
    <source>
        <dbReference type="SAM" id="SignalP"/>
    </source>
</evidence>